<sequence>MLDDIPAEMLLEVFVYLPMKDLVEAAKINRRIHAVASNKHNASGKRLAKQNRVTVYVNIYDGADSDNPGHEMSFTKFMYVAIANPAKPEEIFPSLRINIPCCRKHTIPTGTEKDELHKKWPPMTMKRIFEVTDQEEMEEKKKSIAAIKTDDEYYTDEEENSAIVRDQGFWTLEEAFECVKLAIYYIYLDFGYVVDLTLAGVTKRAWSLIKDFFEEHPCLIRSRTSMYIREYPEDCGEFFTSPYFRNGIDTLSIWDQNNYDQADQPNDPHYEFCQNQIVRSNFCESKKDYVEKCRYCFVLEEKVDFEKVIQCLTSSATFEKKTDREIIITNRHQQRFCITSYDYSGEQSNFFAIKSSSKHPEESLGESNE</sequence>
<dbReference type="Gene3D" id="1.20.1280.50">
    <property type="match status" value="1"/>
</dbReference>
<dbReference type="PROSITE" id="PS50181">
    <property type="entry name" value="FBOX"/>
    <property type="match status" value="1"/>
</dbReference>
<dbReference type="SUPFAM" id="SSF81383">
    <property type="entry name" value="F-box domain"/>
    <property type="match status" value="1"/>
</dbReference>
<comment type="caution">
    <text evidence="2">The sequence shown here is derived from an EMBL/GenBank/DDBJ whole genome shotgun (WGS) entry which is preliminary data.</text>
</comment>
<protein>
    <recommendedName>
        <fullName evidence="1">F-box domain-containing protein</fullName>
    </recommendedName>
</protein>
<evidence type="ECO:0000313" key="3">
    <source>
        <dbReference type="Proteomes" id="UP000218231"/>
    </source>
</evidence>
<dbReference type="EMBL" id="LIAE01006558">
    <property type="protein sequence ID" value="PAV87607.1"/>
    <property type="molecule type" value="Genomic_DNA"/>
</dbReference>
<gene>
    <name evidence="2" type="ORF">WR25_06811</name>
</gene>
<dbReference type="Proteomes" id="UP000218231">
    <property type="component" value="Unassembled WGS sequence"/>
</dbReference>
<dbReference type="AlphaFoldDB" id="A0A2A2LNP3"/>
<dbReference type="Pfam" id="PF12937">
    <property type="entry name" value="F-box-like"/>
    <property type="match status" value="1"/>
</dbReference>
<reference evidence="2 3" key="1">
    <citation type="journal article" date="2017" name="Curr. Biol.">
        <title>Genome architecture and evolution of a unichromosomal asexual nematode.</title>
        <authorList>
            <person name="Fradin H."/>
            <person name="Zegar C."/>
            <person name="Gutwein M."/>
            <person name="Lucas J."/>
            <person name="Kovtun M."/>
            <person name="Corcoran D."/>
            <person name="Baugh L.R."/>
            <person name="Kiontke K."/>
            <person name="Gunsalus K."/>
            <person name="Fitch D.H."/>
            <person name="Piano F."/>
        </authorList>
    </citation>
    <scope>NUCLEOTIDE SEQUENCE [LARGE SCALE GENOMIC DNA]</scope>
    <source>
        <strain evidence="2">PF1309</strain>
    </source>
</reference>
<feature type="domain" description="F-box" evidence="1">
    <location>
        <begin position="1"/>
        <end position="47"/>
    </location>
</feature>
<name>A0A2A2LNP3_9BILA</name>
<dbReference type="InterPro" id="IPR001810">
    <property type="entry name" value="F-box_dom"/>
</dbReference>
<evidence type="ECO:0000259" key="1">
    <source>
        <dbReference type="PROSITE" id="PS50181"/>
    </source>
</evidence>
<evidence type="ECO:0000313" key="2">
    <source>
        <dbReference type="EMBL" id="PAV87607.1"/>
    </source>
</evidence>
<keyword evidence="3" id="KW-1185">Reference proteome</keyword>
<accession>A0A2A2LNP3</accession>
<dbReference type="InterPro" id="IPR036047">
    <property type="entry name" value="F-box-like_dom_sf"/>
</dbReference>
<proteinExistence type="predicted"/>
<organism evidence="2 3">
    <name type="scientific">Diploscapter pachys</name>
    <dbReference type="NCBI Taxonomy" id="2018661"/>
    <lineage>
        <taxon>Eukaryota</taxon>
        <taxon>Metazoa</taxon>
        <taxon>Ecdysozoa</taxon>
        <taxon>Nematoda</taxon>
        <taxon>Chromadorea</taxon>
        <taxon>Rhabditida</taxon>
        <taxon>Rhabditina</taxon>
        <taxon>Rhabditomorpha</taxon>
        <taxon>Rhabditoidea</taxon>
        <taxon>Rhabditidae</taxon>
        <taxon>Diploscapter</taxon>
    </lineage>
</organism>